<comment type="caution">
    <text evidence="2">The sequence shown here is derived from an EMBL/GenBank/DDBJ whole genome shotgun (WGS) entry which is preliminary data.</text>
</comment>
<evidence type="ECO:0000313" key="2">
    <source>
        <dbReference type="EMBL" id="TCJ04018.1"/>
    </source>
</evidence>
<dbReference type="EMBL" id="SJTH01000011">
    <property type="protein sequence ID" value="TCJ04018.1"/>
    <property type="molecule type" value="Genomic_DNA"/>
</dbReference>
<dbReference type="Pfam" id="PF14139">
    <property type="entry name" value="YpzG"/>
    <property type="match status" value="1"/>
</dbReference>
<dbReference type="STRING" id="1742358.GCA_001439605_03141"/>
<dbReference type="AlphaFoldDB" id="A0A4R1AZ46"/>
<keyword evidence="3" id="KW-1185">Reference proteome</keyword>
<evidence type="ECO:0000313" key="3">
    <source>
        <dbReference type="Proteomes" id="UP000293846"/>
    </source>
</evidence>
<dbReference type="RefSeq" id="WP_082631667.1">
    <property type="nucleotide sequence ID" value="NZ_CP183326.1"/>
</dbReference>
<organism evidence="2 3">
    <name type="scientific">Cytobacillus praedii</name>
    <dbReference type="NCBI Taxonomy" id="1742358"/>
    <lineage>
        <taxon>Bacteria</taxon>
        <taxon>Bacillati</taxon>
        <taxon>Bacillota</taxon>
        <taxon>Bacilli</taxon>
        <taxon>Bacillales</taxon>
        <taxon>Bacillaceae</taxon>
        <taxon>Cytobacillus</taxon>
    </lineage>
</organism>
<feature type="region of interest" description="Disordered" evidence="1">
    <location>
        <begin position="1"/>
        <end position="47"/>
    </location>
</feature>
<sequence length="47" mass="5464">MGKPKNFFHTKFNAPNFRPKHAHSQINGETQQSQNLVILEAETRKRS</sequence>
<accession>A0A4R1AZ46</accession>
<dbReference type="InterPro" id="IPR025413">
    <property type="entry name" value="YpzG-like"/>
</dbReference>
<gene>
    <name evidence="2" type="ORF">E0Y62_11245</name>
</gene>
<reference evidence="2 3" key="1">
    <citation type="submission" date="2019-03" db="EMBL/GenBank/DDBJ databases">
        <authorList>
            <person name="Jensen L."/>
            <person name="Storgaard J."/>
            <person name="Sulaj E."/>
            <person name="Schramm A."/>
            <person name="Marshall I.P.G."/>
        </authorList>
    </citation>
    <scope>NUCLEOTIDE SEQUENCE [LARGE SCALE GENOMIC DNA]</scope>
    <source>
        <strain evidence="2 3">2017H2G3</strain>
    </source>
</reference>
<protein>
    <submittedName>
        <fullName evidence="2">YpzG family protein</fullName>
    </submittedName>
</protein>
<name>A0A4R1AZ46_9BACI</name>
<evidence type="ECO:0000256" key="1">
    <source>
        <dbReference type="SAM" id="MobiDB-lite"/>
    </source>
</evidence>
<feature type="compositionally biased region" description="Polar residues" evidence="1">
    <location>
        <begin position="24"/>
        <end position="36"/>
    </location>
</feature>
<dbReference type="OrthoDB" id="2691863at2"/>
<proteinExistence type="predicted"/>
<dbReference type="Proteomes" id="UP000293846">
    <property type="component" value="Unassembled WGS sequence"/>
</dbReference>